<proteinExistence type="inferred from homology"/>
<comment type="similarity">
    <text evidence="3">Belongs to the UbiH/COQ6 family.</text>
</comment>
<dbReference type="PANTHER" id="PTHR43876:SF10">
    <property type="entry name" value="3-DEMETHOXYUBIQUINOL 3-HYDROXYLASE"/>
    <property type="match status" value="1"/>
</dbReference>
<dbReference type="FunFam" id="3.50.50.60:FF:000021">
    <property type="entry name" value="Ubiquinone biosynthesis monooxygenase COQ6"/>
    <property type="match status" value="1"/>
</dbReference>
<keyword evidence="6 10" id="KW-0560">Oxidoreductase</keyword>
<dbReference type="SUPFAM" id="SSF51905">
    <property type="entry name" value="FAD/NAD(P)-binding domain"/>
    <property type="match status" value="1"/>
</dbReference>
<gene>
    <name evidence="10" type="primary">ubiF</name>
    <name evidence="10" type="ORF">SOPEG_2006</name>
</gene>
<dbReference type="PANTHER" id="PTHR43876">
    <property type="entry name" value="UBIQUINONE BIOSYNTHESIS MONOOXYGENASE COQ6, MITOCHONDRIAL"/>
    <property type="match status" value="1"/>
</dbReference>
<dbReference type="EMBL" id="CP006568">
    <property type="protein sequence ID" value="AHF73940.1"/>
    <property type="molecule type" value="Genomic_DNA"/>
</dbReference>
<dbReference type="HOGENOM" id="CLU_009665_8_3_6"/>
<dbReference type="Proteomes" id="UP000019025">
    <property type="component" value="Chromosome"/>
</dbReference>
<dbReference type="AlphaFoldDB" id="W0HP35"/>
<evidence type="ECO:0000313" key="11">
    <source>
        <dbReference type="Proteomes" id="UP000019025"/>
    </source>
</evidence>
<comment type="cofactor">
    <cofactor evidence="1">
        <name>FAD</name>
        <dbReference type="ChEBI" id="CHEBI:57692"/>
    </cofactor>
</comment>
<evidence type="ECO:0000256" key="5">
    <source>
        <dbReference type="ARBA" id="ARBA00022827"/>
    </source>
</evidence>
<dbReference type="NCBIfam" id="NF005951">
    <property type="entry name" value="PRK08020.1"/>
    <property type="match status" value="1"/>
</dbReference>
<comment type="pathway">
    <text evidence="2">Cofactor biosynthesis; ubiquinone biosynthesis.</text>
</comment>
<reference evidence="10 11" key="1">
    <citation type="journal article" date="2014" name="Genome Biol. Evol.">
        <title>Genome degeneration and adaptation in a nascent stage of symbiosis.</title>
        <authorList>
            <person name="Oakeson K.F."/>
            <person name="Gil R."/>
            <person name="Clayton A.L."/>
            <person name="Dunn D.M."/>
            <person name="von Niederhausern A.C."/>
            <person name="Hamil C."/>
            <person name="Aoyagi A."/>
            <person name="Duval B."/>
            <person name="Baca A."/>
            <person name="Silva F.J."/>
            <person name="Vallier A."/>
            <person name="Jackson D.G."/>
            <person name="Latorre A."/>
            <person name="Weiss R.B."/>
            <person name="Heddi A."/>
            <person name="Moya A."/>
            <person name="Dale C."/>
        </authorList>
    </citation>
    <scope>NUCLEOTIDE SEQUENCE [LARGE SCALE GENOMIC DNA]</scope>
    <source>
        <strain evidence="11">none</strain>
    </source>
</reference>
<keyword evidence="4" id="KW-0285">Flavoprotein</keyword>
<dbReference type="STRING" id="2342.SOPEG_2006"/>
<feature type="domain" description="FAD-binding" evidence="9">
    <location>
        <begin position="8"/>
        <end position="323"/>
    </location>
</feature>
<protein>
    <submittedName>
        <fullName evidence="10">Ubiquinone biosynthesis monooxygenase UbiF/ COQ7/ 2-octaprenyl-3-methyl-6-methoxy-12C4-benzoquinol hydroxylase</fullName>
        <ecNumber evidence="10">1.14.13.-</ecNumber>
    </submittedName>
</protein>
<dbReference type="RefSeq" id="WP_025245331.1">
    <property type="nucleotide sequence ID" value="NZ_CP006568.1"/>
</dbReference>
<dbReference type="PATRIC" id="fig|2342.5.peg.2125"/>
<evidence type="ECO:0000256" key="2">
    <source>
        <dbReference type="ARBA" id="ARBA00004749"/>
    </source>
</evidence>
<dbReference type="GO" id="GO:0006744">
    <property type="term" value="P:ubiquinone biosynthetic process"/>
    <property type="evidence" value="ECO:0007669"/>
    <property type="project" value="UniProtKB-UniPathway"/>
</dbReference>
<evidence type="ECO:0000256" key="3">
    <source>
        <dbReference type="ARBA" id="ARBA00005349"/>
    </source>
</evidence>
<accession>W0HP35</accession>
<evidence type="ECO:0000256" key="1">
    <source>
        <dbReference type="ARBA" id="ARBA00001974"/>
    </source>
</evidence>
<evidence type="ECO:0000256" key="6">
    <source>
        <dbReference type="ARBA" id="ARBA00023002"/>
    </source>
</evidence>
<keyword evidence="5" id="KW-0274">FAD</keyword>
<dbReference type="UniPathway" id="UPA00232"/>
<dbReference type="Pfam" id="PF01494">
    <property type="entry name" value="FAD_binding_3"/>
    <property type="match status" value="1"/>
</dbReference>
<dbReference type="eggNOG" id="COG0654">
    <property type="taxonomic scope" value="Bacteria"/>
</dbReference>
<dbReference type="NCBIfam" id="TIGR01988">
    <property type="entry name" value="Ubi-OHases"/>
    <property type="match status" value="1"/>
</dbReference>
<dbReference type="GO" id="GO:0071949">
    <property type="term" value="F:FAD binding"/>
    <property type="evidence" value="ECO:0007669"/>
    <property type="project" value="InterPro"/>
</dbReference>
<dbReference type="EC" id="1.14.13.-" evidence="10"/>
<comment type="subunit">
    <text evidence="8">Component of the Ubi complex metabolon, which regroups five ubiquinone biosynthesis proteins (UbiE, UbiF, UbiG, UbiH and UbiI) and two accessory factors (UbiK and the lipid-binding protein UbiJ).</text>
</comment>
<dbReference type="InterPro" id="IPR010971">
    <property type="entry name" value="UbiH/COQ6"/>
</dbReference>
<dbReference type="PRINTS" id="PR00420">
    <property type="entry name" value="RNGMNOXGNASE"/>
</dbReference>
<dbReference type="InterPro" id="IPR051205">
    <property type="entry name" value="UbiH/COQ6_monooxygenase"/>
</dbReference>
<dbReference type="GO" id="GO:0110142">
    <property type="term" value="C:ubiquinone biosynthesis complex"/>
    <property type="evidence" value="ECO:0007669"/>
    <property type="project" value="UniProtKB-ARBA"/>
</dbReference>
<name>W0HP35_9GAMM</name>
<dbReference type="KEGG" id="pes:SOPEG_2006"/>
<keyword evidence="7 10" id="KW-0503">Monooxygenase</keyword>
<organism evidence="10 11">
    <name type="scientific">Candidatus Sodalis pierantonii str. SOPE</name>
    <dbReference type="NCBI Taxonomy" id="2342"/>
    <lineage>
        <taxon>Bacteria</taxon>
        <taxon>Pseudomonadati</taxon>
        <taxon>Pseudomonadota</taxon>
        <taxon>Gammaproteobacteria</taxon>
        <taxon>Enterobacterales</taxon>
        <taxon>Bruguierivoracaceae</taxon>
        <taxon>Sodalis</taxon>
    </lineage>
</organism>
<evidence type="ECO:0000259" key="9">
    <source>
        <dbReference type="Pfam" id="PF01494"/>
    </source>
</evidence>
<keyword evidence="11" id="KW-1185">Reference proteome</keyword>
<keyword evidence="10" id="KW-0830">Ubiquinone</keyword>
<dbReference type="InterPro" id="IPR002938">
    <property type="entry name" value="FAD-bd"/>
</dbReference>
<dbReference type="GO" id="GO:0008682">
    <property type="term" value="F:3-demethoxyubiquinol 3-hydroxylase activity"/>
    <property type="evidence" value="ECO:0007669"/>
    <property type="project" value="TreeGrafter"/>
</dbReference>
<evidence type="ECO:0000256" key="4">
    <source>
        <dbReference type="ARBA" id="ARBA00022630"/>
    </source>
</evidence>
<evidence type="ECO:0000256" key="7">
    <source>
        <dbReference type="ARBA" id="ARBA00023033"/>
    </source>
</evidence>
<evidence type="ECO:0000256" key="8">
    <source>
        <dbReference type="ARBA" id="ARBA00065734"/>
    </source>
</evidence>
<sequence>MKTSEACYDVVVAGGGMVGGALALALAQAGFRVLVVDPALPTSVADDAPPDLRVSAISCASVALLRRIQAWQRIDDRFCVPYRRLETWEWPSSRVAFDAASLSLPELGFMVENRRLQQALWQGFADCGPLTLRCTASLDAMVHEGGRWRLTLSGGSTVTSRVVVGADGAQSWVRRQAGIAVSGWQYRQSCLLLSVETEGEQQDVTWQAFHPSGPRAFLPLYGRWASLVWYDGSARIRQLEKLSLPALAREVQAAFPARLGVFTLHGAASFPLTRQHARDYVKPGLALVGDAAHTINPLAGQGANLGFRDAEALAEVLIEARRRDEPWDTLAVLQRYQRRRRGDNLLMQAGMDAFYTAFSNDLPPLMLARNLGLMLAEHAGGIKQRVLRYALGL</sequence>
<evidence type="ECO:0000313" key="10">
    <source>
        <dbReference type="EMBL" id="AHF73940.1"/>
    </source>
</evidence>
<dbReference type="Gene3D" id="3.50.50.60">
    <property type="entry name" value="FAD/NAD(P)-binding domain"/>
    <property type="match status" value="2"/>
</dbReference>
<dbReference type="InterPro" id="IPR036188">
    <property type="entry name" value="FAD/NAD-bd_sf"/>
</dbReference>